<proteinExistence type="predicted"/>
<evidence type="ECO:0000313" key="2">
    <source>
        <dbReference type="Proteomes" id="UP000297814"/>
    </source>
</evidence>
<protein>
    <submittedName>
        <fullName evidence="1">Uncharacterized protein</fullName>
    </submittedName>
</protein>
<gene>
    <name evidence="1" type="ORF">BHYA_0148g00160</name>
</gene>
<evidence type="ECO:0000313" key="1">
    <source>
        <dbReference type="EMBL" id="TGO35728.1"/>
    </source>
</evidence>
<keyword evidence="2" id="KW-1185">Reference proteome</keyword>
<reference evidence="1 2" key="1">
    <citation type="submission" date="2017-12" db="EMBL/GenBank/DDBJ databases">
        <title>Comparative genomics of Botrytis spp.</title>
        <authorList>
            <person name="Valero-Jimenez C.A."/>
            <person name="Tapia P."/>
            <person name="Veloso J."/>
            <person name="Silva-Moreno E."/>
            <person name="Staats M."/>
            <person name="Valdes J.H."/>
            <person name="Van Kan J.A.L."/>
        </authorList>
    </citation>
    <scope>NUCLEOTIDE SEQUENCE [LARGE SCALE GENOMIC DNA]</scope>
    <source>
        <strain evidence="1 2">Bh0001</strain>
    </source>
</reference>
<accession>A0A4Z1GHS6</accession>
<dbReference type="EMBL" id="PQXK01000148">
    <property type="protein sequence ID" value="TGO35728.1"/>
    <property type="molecule type" value="Genomic_DNA"/>
</dbReference>
<dbReference type="Proteomes" id="UP000297814">
    <property type="component" value="Unassembled WGS sequence"/>
</dbReference>
<dbReference type="AlphaFoldDB" id="A0A4Z1GHS6"/>
<organism evidence="1 2">
    <name type="scientific">Botrytis hyacinthi</name>
    <dbReference type="NCBI Taxonomy" id="278943"/>
    <lineage>
        <taxon>Eukaryota</taxon>
        <taxon>Fungi</taxon>
        <taxon>Dikarya</taxon>
        <taxon>Ascomycota</taxon>
        <taxon>Pezizomycotina</taxon>
        <taxon>Leotiomycetes</taxon>
        <taxon>Helotiales</taxon>
        <taxon>Sclerotiniaceae</taxon>
        <taxon>Botrytis</taxon>
    </lineage>
</organism>
<sequence>MDSTSNKSDVIIQAYLQILDLAFRYQARIEMQGVVATHIEEALIVEEAISTVAGVVVGSSFRQQNPTSAFKTSAFDAWKCGAWERRGSEGS</sequence>
<name>A0A4Z1GHS6_9HELO</name>
<comment type="caution">
    <text evidence="1">The sequence shown here is derived from an EMBL/GenBank/DDBJ whole genome shotgun (WGS) entry which is preliminary data.</text>
</comment>